<dbReference type="GO" id="GO:0008168">
    <property type="term" value="F:methyltransferase activity"/>
    <property type="evidence" value="ECO:0007669"/>
    <property type="project" value="UniProtKB-KW"/>
</dbReference>
<keyword evidence="2" id="KW-0808">Transferase</keyword>
<dbReference type="RefSeq" id="WP_119049658.1">
    <property type="nucleotide sequence ID" value="NZ_CP032157.1"/>
</dbReference>
<evidence type="ECO:0000313" key="2">
    <source>
        <dbReference type="EMBL" id="AXY73823.1"/>
    </source>
</evidence>
<keyword evidence="2" id="KW-0489">Methyltransferase</keyword>
<proteinExistence type="predicted"/>
<organism evidence="2 3">
    <name type="scientific">Paraflavitalea soli</name>
    <dbReference type="NCBI Taxonomy" id="2315862"/>
    <lineage>
        <taxon>Bacteria</taxon>
        <taxon>Pseudomonadati</taxon>
        <taxon>Bacteroidota</taxon>
        <taxon>Chitinophagia</taxon>
        <taxon>Chitinophagales</taxon>
        <taxon>Chitinophagaceae</taxon>
        <taxon>Paraflavitalea</taxon>
    </lineage>
</organism>
<protein>
    <submittedName>
        <fullName evidence="2">FkbM family methyltransferase</fullName>
    </submittedName>
</protein>
<dbReference type="AlphaFoldDB" id="A0A3B7MKK1"/>
<gene>
    <name evidence="2" type="ORF">D3H65_07450</name>
</gene>
<dbReference type="GO" id="GO:0032259">
    <property type="term" value="P:methylation"/>
    <property type="evidence" value="ECO:0007669"/>
    <property type="project" value="UniProtKB-KW"/>
</dbReference>
<dbReference type="Proteomes" id="UP000263900">
    <property type="component" value="Chromosome"/>
</dbReference>
<dbReference type="SUPFAM" id="SSF53335">
    <property type="entry name" value="S-adenosyl-L-methionine-dependent methyltransferases"/>
    <property type="match status" value="1"/>
</dbReference>
<dbReference type="InterPro" id="IPR029063">
    <property type="entry name" value="SAM-dependent_MTases_sf"/>
</dbReference>
<dbReference type="NCBIfam" id="TIGR01444">
    <property type="entry name" value="fkbM_fam"/>
    <property type="match status" value="1"/>
</dbReference>
<sequence length="317" mass="35728">MKKLVKSLYLLYFFLKFKNWSIAHFLAKDGFPLDRIQEISVKDGKIVINKTGQAFTIDQIAPCKSSFDLLLTIVNHDQVKIDTAGKEVYITWDGVRVKVDSFENYYVASELFIEGLYSLHYNKSLVVCDVGMNVGVASLYFAHMSNVQKVYGFEPFKETYDAAVANFNLNPAINHKIVPYNLGAGGSTSDLVIPLSNVDSATKSTTDFVLQHLDTDAVKTVTVQIRDIQEVVQEIFTNHPSEELFLKLDCEGAEYEILEKLDGSGLLPKIKVIIIEWHFKGYEPLEKLLTANGFASVVFPRPTHTIKDMGMIYAFKM</sequence>
<evidence type="ECO:0000259" key="1">
    <source>
        <dbReference type="Pfam" id="PF05050"/>
    </source>
</evidence>
<dbReference type="KEGG" id="pseg:D3H65_07450"/>
<dbReference type="Pfam" id="PF05050">
    <property type="entry name" value="Methyltransf_21"/>
    <property type="match status" value="1"/>
</dbReference>
<feature type="domain" description="Methyltransferase FkbM" evidence="1">
    <location>
        <begin position="129"/>
        <end position="284"/>
    </location>
</feature>
<dbReference type="PANTHER" id="PTHR34203">
    <property type="entry name" value="METHYLTRANSFERASE, FKBM FAMILY PROTEIN"/>
    <property type="match status" value="1"/>
</dbReference>
<dbReference type="InterPro" id="IPR006342">
    <property type="entry name" value="FkbM_mtfrase"/>
</dbReference>
<dbReference type="Gene3D" id="3.40.50.150">
    <property type="entry name" value="Vaccinia Virus protein VP39"/>
    <property type="match status" value="1"/>
</dbReference>
<dbReference type="OrthoDB" id="9785375at2"/>
<name>A0A3B7MKK1_9BACT</name>
<dbReference type="PANTHER" id="PTHR34203:SF15">
    <property type="entry name" value="SLL1173 PROTEIN"/>
    <property type="match status" value="1"/>
</dbReference>
<accession>A0A3B7MKK1</accession>
<keyword evidence="3" id="KW-1185">Reference proteome</keyword>
<dbReference type="EMBL" id="CP032157">
    <property type="protein sequence ID" value="AXY73823.1"/>
    <property type="molecule type" value="Genomic_DNA"/>
</dbReference>
<dbReference type="InterPro" id="IPR052514">
    <property type="entry name" value="SAM-dependent_MTase"/>
</dbReference>
<reference evidence="2 3" key="1">
    <citation type="submission" date="2018-09" db="EMBL/GenBank/DDBJ databases">
        <title>Genome sequencing of strain 6GH32-13.</title>
        <authorList>
            <person name="Weon H.-Y."/>
            <person name="Heo J."/>
            <person name="Kwon S.-W."/>
        </authorList>
    </citation>
    <scope>NUCLEOTIDE SEQUENCE [LARGE SCALE GENOMIC DNA]</scope>
    <source>
        <strain evidence="2 3">5GH32-13</strain>
    </source>
</reference>
<evidence type="ECO:0000313" key="3">
    <source>
        <dbReference type="Proteomes" id="UP000263900"/>
    </source>
</evidence>